<evidence type="ECO:0000256" key="3">
    <source>
        <dbReference type="ARBA" id="ARBA00022908"/>
    </source>
</evidence>
<keyword evidence="5" id="KW-0233">DNA recombination</keyword>
<dbReference type="InterPro" id="IPR011010">
    <property type="entry name" value="DNA_brk_join_enz"/>
</dbReference>
<sequence length="367" mass="42157">MAKAKYTKQKNGYFQTRVWDGGYNDDGTKHYVTLRSKKSSKDLENKVNQFNQDVEMRKNIRASDVTFYDYAKAWMDVYKAGKESNTQAMYKNIIDKHFVILKGVKLQDIGRVHYQMLMTSTSDKKRTQQQIQLTFKQVLRSAVSDRLLAANVMEDIFANMDVIKYRPTEKRPLTSYEQKALFAAELSTQDRAFVYILYGCGLRRGEALPLTKFDVDLKRCTLTVNKAIKFVNDKSAPKGPKTDNGYRTVPIPAVVFPVIEAYVKSLKRTQLFVMRNGQPITKSSYDKMWARIIKAMQAVSEEPITGLTAHVFRHNYCTNLCYQIPMISIKKIAEMLGDTERMVMEVYNHIVLDKEDAAGAADKAFEM</sequence>
<evidence type="ECO:0000313" key="10">
    <source>
        <dbReference type="Proteomes" id="UP001600943"/>
    </source>
</evidence>
<dbReference type="InterPro" id="IPR013762">
    <property type="entry name" value="Integrase-like_cat_sf"/>
</dbReference>
<dbReference type="SUPFAM" id="SSF56349">
    <property type="entry name" value="DNA breaking-rejoining enzymes"/>
    <property type="match status" value="1"/>
</dbReference>
<dbReference type="PROSITE" id="PS51900">
    <property type="entry name" value="CB"/>
    <property type="match status" value="1"/>
</dbReference>
<gene>
    <name evidence="9" type="ORF">K040078D81_47550</name>
</gene>
<dbReference type="Gene3D" id="1.10.150.130">
    <property type="match status" value="1"/>
</dbReference>
<keyword evidence="4 6" id="KW-0238">DNA-binding</keyword>
<proteinExistence type="inferred from homology"/>
<evidence type="ECO:0000256" key="1">
    <source>
        <dbReference type="ARBA" id="ARBA00003283"/>
    </source>
</evidence>
<dbReference type="PANTHER" id="PTHR30349">
    <property type="entry name" value="PHAGE INTEGRASE-RELATED"/>
    <property type="match status" value="1"/>
</dbReference>
<dbReference type="InterPro" id="IPR010998">
    <property type="entry name" value="Integrase_recombinase_N"/>
</dbReference>
<dbReference type="InterPro" id="IPR002104">
    <property type="entry name" value="Integrase_catalytic"/>
</dbReference>
<comment type="caution">
    <text evidence="9">The sequence shown here is derived from an EMBL/GenBank/DDBJ whole genome shotgun (WGS) entry which is preliminary data.</text>
</comment>
<dbReference type="Proteomes" id="UP001600943">
    <property type="component" value="Unassembled WGS sequence"/>
</dbReference>
<evidence type="ECO:0000256" key="4">
    <source>
        <dbReference type="ARBA" id="ARBA00023125"/>
    </source>
</evidence>
<dbReference type="PROSITE" id="PS51898">
    <property type="entry name" value="TYR_RECOMBINASE"/>
    <property type="match status" value="1"/>
</dbReference>
<dbReference type="Gene3D" id="1.10.443.10">
    <property type="entry name" value="Intergrase catalytic core"/>
    <property type="match status" value="1"/>
</dbReference>
<dbReference type="InterPro" id="IPR050090">
    <property type="entry name" value="Tyrosine_recombinase_XerCD"/>
</dbReference>
<evidence type="ECO:0000259" key="8">
    <source>
        <dbReference type="PROSITE" id="PS51900"/>
    </source>
</evidence>
<evidence type="ECO:0000256" key="2">
    <source>
        <dbReference type="ARBA" id="ARBA00008857"/>
    </source>
</evidence>
<dbReference type="Pfam" id="PF00589">
    <property type="entry name" value="Phage_integrase"/>
    <property type="match status" value="1"/>
</dbReference>
<dbReference type="RefSeq" id="WP_390409075.1">
    <property type="nucleotide sequence ID" value="NZ_BAABYW010000001.1"/>
</dbReference>
<reference evidence="9 10" key="1">
    <citation type="submission" date="2024-04" db="EMBL/GenBank/DDBJ databases">
        <title>Defined microbial consortia suppress multidrug-resistant proinflammatory Enterobacteriaceae via ecological control.</title>
        <authorList>
            <person name="Furuichi M."/>
            <person name="Kawaguchi T."/>
            <person name="Pust M."/>
            <person name="Yasuma K."/>
            <person name="Plichta D."/>
            <person name="Hasegawa N."/>
            <person name="Ohya T."/>
            <person name="Bhattarai S."/>
            <person name="Sasajima S."/>
            <person name="Aoto Y."/>
            <person name="Tuganbaev T."/>
            <person name="Yaginuma M."/>
            <person name="Ueda M."/>
            <person name="Okahashi N."/>
            <person name="Amafuji K."/>
            <person name="Kiridooshi Y."/>
            <person name="Sugita K."/>
            <person name="Strazar M."/>
            <person name="Skelly A."/>
            <person name="Suda W."/>
            <person name="Hattori M."/>
            <person name="Nakamoto N."/>
            <person name="Caballero S."/>
            <person name="Norman J."/>
            <person name="Olle B."/>
            <person name="Tanoue T."/>
            <person name="Arita M."/>
            <person name="Bucci V."/>
            <person name="Atarashi K."/>
            <person name="Xavier R."/>
            <person name="Honda K."/>
        </authorList>
    </citation>
    <scope>NUCLEOTIDE SEQUENCE [LARGE SCALE GENOMIC DNA]</scope>
    <source>
        <strain evidence="10">k04-0078-D8-1</strain>
    </source>
</reference>
<dbReference type="CDD" id="cd01189">
    <property type="entry name" value="INT_ICEBs1_C_like"/>
    <property type="match status" value="1"/>
</dbReference>
<evidence type="ECO:0000259" key="7">
    <source>
        <dbReference type="PROSITE" id="PS51898"/>
    </source>
</evidence>
<evidence type="ECO:0000313" key="9">
    <source>
        <dbReference type="EMBL" id="GAA6410638.1"/>
    </source>
</evidence>
<keyword evidence="3" id="KW-0229">DNA integration</keyword>
<evidence type="ECO:0000256" key="6">
    <source>
        <dbReference type="PROSITE-ProRule" id="PRU01248"/>
    </source>
</evidence>
<evidence type="ECO:0000256" key="5">
    <source>
        <dbReference type="ARBA" id="ARBA00023172"/>
    </source>
</evidence>
<keyword evidence="10" id="KW-1185">Reference proteome</keyword>
<dbReference type="InterPro" id="IPR004107">
    <property type="entry name" value="Integrase_SAM-like_N"/>
</dbReference>
<dbReference type="PANTHER" id="PTHR30349:SF41">
    <property type="entry name" value="INTEGRASE_RECOMBINASE PROTEIN MJ0367-RELATED"/>
    <property type="match status" value="1"/>
</dbReference>
<protein>
    <submittedName>
        <fullName evidence="9">Site-specific integrase</fullName>
    </submittedName>
</protein>
<feature type="domain" description="Tyr recombinase" evidence="7">
    <location>
        <begin position="168"/>
        <end position="362"/>
    </location>
</feature>
<feature type="domain" description="Core-binding (CB)" evidence="8">
    <location>
        <begin position="65"/>
        <end position="143"/>
    </location>
</feature>
<comment type="function">
    <text evidence="1">Site-specific tyrosine recombinase, which acts by catalyzing the cutting and rejoining of the recombining DNA molecules.</text>
</comment>
<dbReference type="Pfam" id="PF14659">
    <property type="entry name" value="Phage_int_SAM_3"/>
    <property type="match status" value="1"/>
</dbReference>
<name>A0ABQ0BGP7_9FIRM</name>
<organism evidence="9 10">
    <name type="scientific">Blautia hominis</name>
    <dbReference type="NCBI Taxonomy" id="2025493"/>
    <lineage>
        <taxon>Bacteria</taxon>
        <taxon>Bacillati</taxon>
        <taxon>Bacillota</taxon>
        <taxon>Clostridia</taxon>
        <taxon>Lachnospirales</taxon>
        <taxon>Lachnospiraceae</taxon>
        <taxon>Blautia</taxon>
    </lineage>
</organism>
<dbReference type="InterPro" id="IPR044068">
    <property type="entry name" value="CB"/>
</dbReference>
<accession>A0ABQ0BGP7</accession>
<dbReference type="EMBL" id="BAABYW010000001">
    <property type="protein sequence ID" value="GAA6410638.1"/>
    <property type="molecule type" value="Genomic_DNA"/>
</dbReference>
<comment type="similarity">
    <text evidence="2">Belongs to the 'phage' integrase family.</text>
</comment>